<dbReference type="Gene3D" id="3.40.50.620">
    <property type="entry name" value="HUPs"/>
    <property type="match status" value="1"/>
</dbReference>
<evidence type="ECO:0000259" key="10">
    <source>
        <dbReference type="Pfam" id="PF01467"/>
    </source>
</evidence>
<dbReference type="HAMAP" id="MF_00151">
    <property type="entry name" value="PPAT_bact"/>
    <property type="match status" value="1"/>
</dbReference>
<evidence type="ECO:0000256" key="7">
    <source>
        <dbReference type="ARBA" id="ARBA00022993"/>
    </source>
</evidence>
<keyword evidence="7 9" id="KW-0173">Coenzyme A biosynthesis</keyword>
<dbReference type="InterPro" id="IPR014729">
    <property type="entry name" value="Rossmann-like_a/b/a_fold"/>
</dbReference>
<feature type="binding site" evidence="9">
    <location>
        <position position="90"/>
    </location>
    <ligand>
        <name>substrate</name>
    </ligand>
</feature>
<comment type="cofactor">
    <cofactor evidence="9">
        <name>Mg(2+)</name>
        <dbReference type="ChEBI" id="CHEBI:18420"/>
    </cofactor>
</comment>
<evidence type="ECO:0000256" key="8">
    <source>
        <dbReference type="ARBA" id="ARBA00029346"/>
    </source>
</evidence>
<gene>
    <name evidence="9 11" type="primary">coaD</name>
    <name evidence="11" type="ORF">HXK21_06945</name>
</gene>
<feature type="binding site" evidence="9">
    <location>
        <begin position="139"/>
        <end position="145"/>
    </location>
    <ligand>
        <name>ATP</name>
        <dbReference type="ChEBI" id="CHEBI:30616"/>
    </ligand>
</feature>
<keyword evidence="5 9" id="KW-0067">ATP-binding</keyword>
<dbReference type="GO" id="GO:0005737">
    <property type="term" value="C:cytoplasm"/>
    <property type="evidence" value="ECO:0007669"/>
    <property type="project" value="UniProtKB-SubCell"/>
</dbReference>
<dbReference type="GO" id="GO:0015937">
    <property type="term" value="P:coenzyme A biosynthetic process"/>
    <property type="evidence" value="ECO:0007669"/>
    <property type="project" value="UniProtKB-UniRule"/>
</dbReference>
<feature type="binding site" evidence="9">
    <location>
        <position position="34"/>
    </location>
    <ligand>
        <name>ATP</name>
        <dbReference type="ChEBI" id="CHEBI:30616"/>
    </ligand>
</feature>
<dbReference type="NCBIfam" id="TIGR00125">
    <property type="entry name" value="cyt_tran_rel"/>
    <property type="match status" value="1"/>
</dbReference>
<sequence length="168" mass="18837">MPTDNNAIATTHKASEVKKIAIFPGSFDPFTKGHASIVERALPMFDHIVIGVGVNERKKPLYPPAERVGYIRTLYAEEPKISVESYTDLTIDLARRVGARFIVRGLRSVKDFEYERDTAAMNQLLGNIETVMLFCEARFAALSSSVVRELIAFGKDVTEFLPEKKQTQ</sequence>
<evidence type="ECO:0000256" key="2">
    <source>
        <dbReference type="ARBA" id="ARBA00022679"/>
    </source>
</evidence>
<evidence type="ECO:0000313" key="12">
    <source>
        <dbReference type="Proteomes" id="UP000704068"/>
    </source>
</evidence>
<evidence type="ECO:0000256" key="6">
    <source>
        <dbReference type="ARBA" id="ARBA00022842"/>
    </source>
</evidence>
<dbReference type="GO" id="GO:0005524">
    <property type="term" value="F:ATP binding"/>
    <property type="evidence" value="ECO:0007669"/>
    <property type="project" value="UniProtKB-KW"/>
</dbReference>
<dbReference type="Proteomes" id="UP000704068">
    <property type="component" value="Unassembled WGS sequence"/>
</dbReference>
<organism evidence="11 12">
    <name type="scientific">Alloprevotella tannerae</name>
    <dbReference type="NCBI Taxonomy" id="76122"/>
    <lineage>
        <taxon>Bacteria</taxon>
        <taxon>Pseudomonadati</taxon>
        <taxon>Bacteroidota</taxon>
        <taxon>Bacteroidia</taxon>
        <taxon>Bacteroidales</taxon>
        <taxon>Prevotellaceae</taxon>
        <taxon>Alloprevotella</taxon>
    </lineage>
</organism>
<feature type="binding site" evidence="9">
    <location>
        <begin position="26"/>
        <end position="27"/>
    </location>
    <ligand>
        <name>ATP</name>
        <dbReference type="ChEBI" id="CHEBI:30616"/>
    </ligand>
</feature>
<feature type="site" description="Transition state stabilizer" evidence="9">
    <location>
        <position position="34"/>
    </location>
</feature>
<protein>
    <recommendedName>
        <fullName evidence="9">Phosphopantetheine adenylyltransferase</fullName>
        <ecNumber evidence="9">2.7.7.3</ecNumber>
    </recommendedName>
    <alternativeName>
        <fullName evidence="9">Dephospho-CoA pyrophosphorylase</fullName>
    </alternativeName>
    <alternativeName>
        <fullName evidence="9">Pantetheine-phosphate adenylyltransferase</fullName>
        <shortName evidence="9">PPAT</shortName>
    </alternativeName>
</protein>
<reference evidence="11" key="1">
    <citation type="submission" date="2020-04" db="EMBL/GenBank/DDBJ databases">
        <title>Deep metagenomics examines the oral microbiome during advanced dental caries in children, revealing novel taxa and co-occurrences with host molecules.</title>
        <authorList>
            <person name="Baker J.L."/>
            <person name="Morton J.T."/>
            <person name="Dinis M."/>
            <person name="Alvarez R."/>
            <person name="Tran N.C."/>
            <person name="Knight R."/>
            <person name="Edlund A."/>
        </authorList>
    </citation>
    <scope>NUCLEOTIDE SEQUENCE</scope>
    <source>
        <strain evidence="11">JCVI_34_bin.1</strain>
    </source>
</reference>
<dbReference type="PANTHER" id="PTHR21342">
    <property type="entry name" value="PHOSPHOPANTETHEINE ADENYLYLTRANSFERASE"/>
    <property type="match status" value="1"/>
</dbReference>
<feature type="binding site" evidence="9">
    <location>
        <position position="26"/>
    </location>
    <ligand>
        <name>substrate</name>
    </ligand>
</feature>
<keyword evidence="6 9" id="KW-0460">Magnesium</keyword>
<comment type="function">
    <text evidence="9">Reversibly transfers an adenylyl group from ATP to 4'-phosphopantetheine, yielding dephospho-CoA (dPCoA) and pyrophosphate.</text>
</comment>
<feature type="binding site" evidence="9">
    <location>
        <begin position="105"/>
        <end position="107"/>
    </location>
    <ligand>
        <name>ATP</name>
        <dbReference type="ChEBI" id="CHEBI:30616"/>
    </ligand>
</feature>
<comment type="pathway">
    <text evidence="9">Cofactor biosynthesis; coenzyme A biosynthesis; CoA from (R)-pantothenate: step 4/5.</text>
</comment>
<comment type="subcellular location">
    <subcellularLocation>
        <location evidence="9">Cytoplasm</location>
    </subcellularLocation>
</comment>
<dbReference type="AlphaFoldDB" id="A0A929RZL3"/>
<keyword evidence="2 9" id="KW-0808">Transferase</keyword>
<accession>A0A929RZL3</accession>
<dbReference type="EC" id="2.7.7.3" evidence="9"/>
<dbReference type="PANTHER" id="PTHR21342:SF1">
    <property type="entry name" value="PHOSPHOPANTETHEINE ADENYLYLTRANSFERASE"/>
    <property type="match status" value="1"/>
</dbReference>
<dbReference type="Pfam" id="PF01467">
    <property type="entry name" value="CTP_transf_like"/>
    <property type="match status" value="1"/>
</dbReference>
<evidence type="ECO:0000256" key="4">
    <source>
        <dbReference type="ARBA" id="ARBA00022741"/>
    </source>
</evidence>
<dbReference type="PRINTS" id="PR01020">
    <property type="entry name" value="LPSBIOSNTHSS"/>
</dbReference>
<comment type="subunit">
    <text evidence="9">Homohexamer.</text>
</comment>
<comment type="catalytic activity">
    <reaction evidence="8 9">
        <text>(R)-4'-phosphopantetheine + ATP + H(+) = 3'-dephospho-CoA + diphosphate</text>
        <dbReference type="Rhea" id="RHEA:19801"/>
        <dbReference type="ChEBI" id="CHEBI:15378"/>
        <dbReference type="ChEBI" id="CHEBI:30616"/>
        <dbReference type="ChEBI" id="CHEBI:33019"/>
        <dbReference type="ChEBI" id="CHEBI:57328"/>
        <dbReference type="ChEBI" id="CHEBI:61723"/>
        <dbReference type="EC" id="2.7.7.3"/>
    </reaction>
</comment>
<comment type="similarity">
    <text evidence="9">Belongs to the bacterial CoaD family.</text>
</comment>
<keyword evidence="1 9" id="KW-0963">Cytoplasm</keyword>
<name>A0A929RZL3_9BACT</name>
<feature type="binding site" evidence="9">
    <location>
        <position position="104"/>
    </location>
    <ligand>
        <name>substrate</name>
    </ligand>
</feature>
<dbReference type="RefSeq" id="WP_303764410.1">
    <property type="nucleotide sequence ID" value="NZ_JABZGR010000022.1"/>
</dbReference>
<evidence type="ECO:0000256" key="1">
    <source>
        <dbReference type="ARBA" id="ARBA00022490"/>
    </source>
</evidence>
<keyword evidence="4 9" id="KW-0547">Nucleotide-binding</keyword>
<evidence type="ECO:0000256" key="9">
    <source>
        <dbReference type="HAMAP-Rule" id="MF_00151"/>
    </source>
</evidence>
<feature type="domain" description="Cytidyltransferase-like" evidence="10">
    <location>
        <begin position="22"/>
        <end position="149"/>
    </location>
</feature>
<feature type="binding site" evidence="9">
    <location>
        <position position="115"/>
    </location>
    <ligand>
        <name>ATP</name>
        <dbReference type="ChEBI" id="CHEBI:30616"/>
    </ligand>
</feature>
<dbReference type="EMBL" id="JABZGR010000022">
    <property type="protein sequence ID" value="MBF0970762.1"/>
    <property type="molecule type" value="Genomic_DNA"/>
</dbReference>
<comment type="caution">
    <text evidence="11">The sequence shown here is derived from an EMBL/GenBank/DDBJ whole genome shotgun (WGS) entry which is preliminary data.</text>
</comment>
<evidence type="ECO:0000256" key="3">
    <source>
        <dbReference type="ARBA" id="ARBA00022695"/>
    </source>
</evidence>
<dbReference type="InterPro" id="IPR004821">
    <property type="entry name" value="Cyt_trans-like"/>
</dbReference>
<evidence type="ECO:0000256" key="5">
    <source>
        <dbReference type="ARBA" id="ARBA00022840"/>
    </source>
</evidence>
<dbReference type="SUPFAM" id="SSF52374">
    <property type="entry name" value="Nucleotidylyl transferase"/>
    <property type="match status" value="1"/>
</dbReference>
<proteinExistence type="inferred from homology"/>
<keyword evidence="3 9" id="KW-0548">Nucleotidyltransferase</keyword>
<dbReference type="GO" id="GO:0004595">
    <property type="term" value="F:pantetheine-phosphate adenylyltransferase activity"/>
    <property type="evidence" value="ECO:0007669"/>
    <property type="project" value="UniProtKB-UniRule"/>
</dbReference>
<feature type="binding site" evidence="9">
    <location>
        <position position="58"/>
    </location>
    <ligand>
        <name>substrate</name>
    </ligand>
</feature>
<evidence type="ECO:0000313" key="11">
    <source>
        <dbReference type="EMBL" id="MBF0970762.1"/>
    </source>
</evidence>
<dbReference type="InterPro" id="IPR001980">
    <property type="entry name" value="PPAT"/>
</dbReference>
<dbReference type="NCBIfam" id="TIGR01510">
    <property type="entry name" value="coaD_prev_kdtB"/>
    <property type="match status" value="1"/>
</dbReference>